<evidence type="ECO:0000313" key="9">
    <source>
        <dbReference type="EMBL" id="PLW86441.1"/>
    </source>
</evidence>
<evidence type="ECO:0000256" key="2">
    <source>
        <dbReference type="ARBA" id="ARBA00022475"/>
    </source>
</evidence>
<feature type="transmembrane region" description="Helical" evidence="7">
    <location>
        <begin position="72"/>
        <end position="91"/>
    </location>
</feature>
<evidence type="ECO:0000256" key="4">
    <source>
        <dbReference type="ARBA" id="ARBA00022989"/>
    </source>
</evidence>
<keyword evidence="2" id="KW-1003">Cell membrane</keyword>
<evidence type="ECO:0000313" key="10">
    <source>
        <dbReference type="Proteomes" id="UP000235162"/>
    </source>
</evidence>
<feature type="domain" description="RDD" evidence="8">
    <location>
        <begin position="29"/>
        <end position="155"/>
    </location>
</feature>
<organism evidence="9 10">
    <name type="scientific">Halioglobus japonicus</name>
    <dbReference type="NCBI Taxonomy" id="930805"/>
    <lineage>
        <taxon>Bacteria</taxon>
        <taxon>Pseudomonadati</taxon>
        <taxon>Pseudomonadota</taxon>
        <taxon>Gammaproteobacteria</taxon>
        <taxon>Cellvibrionales</taxon>
        <taxon>Halieaceae</taxon>
        <taxon>Halioglobus</taxon>
    </lineage>
</organism>
<keyword evidence="4 7" id="KW-1133">Transmembrane helix</keyword>
<dbReference type="GO" id="GO:0005886">
    <property type="term" value="C:plasma membrane"/>
    <property type="evidence" value="ECO:0007669"/>
    <property type="project" value="UniProtKB-SubCell"/>
</dbReference>
<comment type="caution">
    <text evidence="9">The sequence shown here is derived from an EMBL/GenBank/DDBJ whole genome shotgun (WGS) entry which is preliminary data.</text>
</comment>
<proteinExistence type="predicted"/>
<dbReference type="Pfam" id="PF06271">
    <property type="entry name" value="RDD"/>
    <property type="match status" value="1"/>
</dbReference>
<accession>A0AAP8MEN0</accession>
<feature type="region of interest" description="Disordered" evidence="6">
    <location>
        <begin position="1"/>
        <end position="25"/>
    </location>
</feature>
<keyword evidence="5 7" id="KW-0472">Membrane</keyword>
<keyword evidence="3 7" id="KW-0812">Transmembrane</keyword>
<dbReference type="PANTHER" id="PTHR36115">
    <property type="entry name" value="PROLINE-RICH ANTIGEN HOMOLOG-RELATED"/>
    <property type="match status" value="1"/>
</dbReference>
<dbReference type="PANTHER" id="PTHR36115:SF10">
    <property type="entry name" value="RDD DOMAIN-CONTAINING PROTEIN"/>
    <property type="match status" value="1"/>
</dbReference>
<evidence type="ECO:0000256" key="3">
    <source>
        <dbReference type="ARBA" id="ARBA00022692"/>
    </source>
</evidence>
<feature type="transmembrane region" description="Helical" evidence="7">
    <location>
        <begin position="119"/>
        <end position="139"/>
    </location>
</feature>
<sequence length="168" mass="18273">MVVDYGAMSKDIVNEPPPATDPAGPSPSILRHFTSMIYDSLLVIALIFVVNALGLGVAVQLSGGEREVLPPLAGQVLTALSLILFFGAFWLKNGQTLGMQAWRIKLVRSDGGRINAGQVLLRCLGAAISAACLGLGYWWKLVDRNHRYWHDYLSGTELILLPKASRDK</sequence>
<dbReference type="RefSeq" id="WP_084199047.1">
    <property type="nucleotide sequence ID" value="NZ_CP019450.1"/>
</dbReference>
<keyword evidence="10" id="KW-1185">Reference proteome</keyword>
<dbReference type="InterPro" id="IPR010432">
    <property type="entry name" value="RDD"/>
</dbReference>
<dbReference type="AlphaFoldDB" id="A0AAP8MEN0"/>
<evidence type="ECO:0000259" key="8">
    <source>
        <dbReference type="Pfam" id="PF06271"/>
    </source>
</evidence>
<gene>
    <name evidence="9" type="ORF">C0029_08485</name>
</gene>
<feature type="transmembrane region" description="Helical" evidence="7">
    <location>
        <begin position="41"/>
        <end position="60"/>
    </location>
</feature>
<evidence type="ECO:0000256" key="5">
    <source>
        <dbReference type="ARBA" id="ARBA00023136"/>
    </source>
</evidence>
<name>A0AAP8MEN0_9GAMM</name>
<protein>
    <submittedName>
        <fullName evidence="9">RDD family protein</fullName>
    </submittedName>
</protein>
<evidence type="ECO:0000256" key="7">
    <source>
        <dbReference type="SAM" id="Phobius"/>
    </source>
</evidence>
<evidence type="ECO:0000256" key="6">
    <source>
        <dbReference type="SAM" id="MobiDB-lite"/>
    </source>
</evidence>
<reference evidence="9 10" key="1">
    <citation type="submission" date="2018-01" db="EMBL/GenBank/DDBJ databases">
        <title>The draft genome sequence of Halioglobus japonicus S1-36.</title>
        <authorList>
            <person name="Du Z.-J."/>
            <person name="Shi M.-J."/>
        </authorList>
    </citation>
    <scope>NUCLEOTIDE SEQUENCE [LARGE SCALE GENOMIC DNA]</scope>
    <source>
        <strain evidence="9 10">S1-36</strain>
    </source>
</reference>
<dbReference type="Proteomes" id="UP000235162">
    <property type="component" value="Unassembled WGS sequence"/>
</dbReference>
<comment type="subcellular location">
    <subcellularLocation>
        <location evidence="1">Cell membrane</location>
        <topology evidence="1">Multi-pass membrane protein</topology>
    </subcellularLocation>
</comment>
<dbReference type="InterPro" id="IPR051791">
    <property type="entry name" value="Pra-immunoreactive"/>
</dbReference>
<dbReference type="EMBL" id="PKUR01000002">
    <property type="protein sequence ID" value="PLW86441.1"/>
    <property type="molecule type" value="Genomic_DNA"/>
</dbReference>
<evidence type="ECO:0000256" key="1">
    <source>
        <dbReference type="ARBA" id="ARBA00004651"/>
    </source>
</evidence>